<dbReference type="AlphaFoldDB" id="A0A6M3JPQ3"/>
<reference evidence="1" key="1">
    <citation type="submission" date="2020-03" db="EMBL/GenBank/DDBJ databases">
        <title>The deep terrestrial virosphere.</title>
        <authorList>
            <person name="Holmfeldt K."/>
            <person name="Nilsson E."/>
            <person name="Simone D."/>
            <person name="Lopez-Fernandez M."/>
            <person name="Wu X."/>
            <person name="de Brujin I."/>
            <person name="Lundin D."/>
            <person name="Andersson A."/>
            <person name="Bertilsson S."/>
            <person name="Dopson M."/>
        </authorList>
    </citation>
    <scope>NUCLEOTIDE SEQUENCE</scope>
    <source>
        <strain evidence="1">MM415A02987</strain>
        <strain evidence="2">MM415B02217</strain>
    </source>
</reference>
<dbReference type="EMBL" id="MT142577">
    <property type="protein sequence ID" value="QJA85481.1"/>
    <property type="molecule type" value="Genomic_DNA"/>
</dbReference>
<evidence type="ECO:0000313" key="1">
    <source>
        <dbReference type="EMBL" id="QJA71913.1"/>
    </source>
</evidence>
<organism evidence="1">
    <name type="scientific">viral metagenome</name>
    <dbReference type="NCBI Taxonomy" id="1070528"/>
    <lineage>
        <taxon>unclassified sequences</taxon>
        <taxon>metagenomes</taxon>
        <taxon>organismal metagenomes</taxon>
    </lineage>
</organism>
<proteinExistence type="predicted"/>
<dbReference type="EMBL" id="MT141910">
    <property type="protein sequence ID" value="QJA71913.1"/>
    <property type="molecule type" value="Genomic_DNA"/>
</dbReference>
<gene>
    <name evidence="1" type="ORF">MM415A02987_0003</name>
    <name evidence="2" type="ORF">MM415B02217_0009</name>
</gene>
<sequence>MRKNRFYNLFTSNEIPNDEERRAVNCYYADLIVCDKKVANRCRQESYRLWRKCPKQTHKTYKREGENL</sequence>
<accession>A0A6M3JPQ3</accession>
<name>A0A6M3JPQ3_9ZZZZ</name>
<protein>
    <submittedName>
        <fullName evidence="1">Uncharacterized protein</fullName>
    </submittedName>
</protein>
<evidence type="ECO:0000313" key="2">
    <source>
        <dbReference type="EMBL" id="QJA85481.1"/>
    </source>
</evidence>